<gene>
    <name evidence="1" type="ORF">M8044_000004</name>
</gene>
<comment type="caution">
    <text evidence="1">The sequence shown here is derived from an EMBL/GenBank/DDBJ whole genome shotgun (WGS) entry which is preliminary data.</text>
</comment>
<name>A0ABT5L7U6_9MOLU</name>
<protein>
    <submittedName>
        <fullName evidence="1">Uncharacterized protein</fullName>
    </submittedName>
</protein>
<keyword evidence="2" id="KW-1185">Reference proteome</keyword>
<proteinExistence type="predicted"/>
<dbReference type="Proteomes" id="UP001221763">
    <property type="component" value="Unassembled WGS sequence"/>
</dbReference>
<dbReference type="EMBL" id="JANHJP010000001">
    <property type="protein sequence ID" value="MDC9031785.1"/>
    <property type="molecule type" value="Genomic_DNA"/>
</dbReference>
<sequence>MNKNLFLNKSLKKILINKMIFYDLMKLLKRIMNFKKMKYLRDIRVN</sequence>
<evidence type="ECO:0000313" key="2">
    <source>
        <dbReference type="Proteomes" id="UP001221763"/>
    </source>
</evidence>
<reference evidence="1 2" key="1">
    <citation type="journal article" date="2023" name="Plant">
        <title>Draft Genome Sequence Resource of CBPPT1, a 'Candidatus Phytoplasma trifolii'-Related Strain Associated with Potato Purple Top Disease in the Columbia Basin, U.S.A.</title>
        <authorList>
            <person name="Wei W."/>
            <person name="Shao J."/>
            <person name="Bottner-Parker K.D."/>
            <person name="Zhao Y."/>
        </authorList>
    </citation>
    <scope>NUCLEOTIDE SEQUENCE [LARGE SCALE GENOMIC DNA]</scope>
    <source>
        <strain evidence="1 2">CBPPT1</strain>
    </source>
</reference>
<evidence type="ECO:0000313" key="1">
    <source>
        <dbReference type="EMBL" id="MDC9031785.1"/>
    </source>
</evidence>
<organism evidence="1 2">
    <name type="scientific">Columbia Basin potato purple top phytoplasma</name>
    <dbReference type="NCBI Taxonomy" id="307134"/>
    <lineage>
        <taxon>Bacteria</taxon>
        <taxon>Bacillati</taxon>
        <taxon>Mycoplasmatota</taxon>
        <taxon>Mollicutes</taxon>
        <taxon>Acholeplasmatales</taxon>
        <taxon>Acholeplasmataceae</taxon>
        <taxon>Candidatus Phytoplasma</taxon>
        <taxon>16SrVI (Clover proliferation group)</taxon>
    </lineage>
</organism>
<accession>A0ABT5L7U6</accession>